<organism evidence="18">
    <name type="scientific">Sipha flava</name>
    <name type="common">yellow sugarcane aphid</name>
    <dbReference type="NCBI Taxonomy" id="143950"/>
    <lineage>
        <taxon>Eukaryota</taxon>
        <taxon>Metazoa</taxon>
        <taxon>Ecdysozoa</taxon>
        <taxon>Arthropoda</taxon>
        <taxon>Hexapoda</taxon>
        <taxon>Insecta</taxon>
        <taxon>Pterygota</taxon>
        <taxon>Neoptera</taxon>
        <taxon>Paraneoptera</taxon>
        <taxon>Hemiptera</taxon>
        <taxon>Sternorrhyncha</taxon>
        <taxon>Aphidomorpha</taxon>
        <taxon>Aphidoidea</taxon>
        <taxon>Aphididae</taxon>
        <taxon>Sipha</taxon>
    </lineage>
</organism>
<feature type="disulfide bond" evidence="10">
    <location>
        <begin position="161"/>
        <end position="171"/>
    </location>
</feature>
<dbReference type="PROSITE" id="PS01225">
    <property type="entry name" value="CTCK_2"/>
    <property type="match status" value="1"/>
</dbReference>
<comment type="similarity">
    <text evidence="2">Belongs to the serine protease inhibitor-like (TIL domain-containing) family.</text>
</comment>
<dbReference type="PROSITE" id="PS50022">
    <property type="entry name" value="FA58C_3"/>
    <property type="match status" value="2"/>
</dbReference>
<feature type="signal peptide" evidence="12">
    <location>
        <begin position="1"/>
        <end position="22"/>
    </location>
</feature>
<dbReference type="PROSITE" id="PS01286">
    <property type="entry name" value="FA58C_2"/>
    <property type="match status" value="1"/>
</dbReference>
<dbReference type="SMART" id="SM00832">
    <property type="entry name" value="C8"/>
    <property type="match status" value="5"/>
</dbReference>
<dbReference type="RefSeq" id="XP_025410667.1">
    <property type="nucleotide sequence ID" value="XM_025554882.1"/>
</dbReference>
<evidence type="ECO:0000256" key="12">
    <source>
        <dbReference type="SAM" id="SignalP"/>
    </source>
</evidence>
<dbReference type="PROSITE" id="PS01208">
    <property type="entry name" value="VWFC_1"/>
    <property type="match status" value="1"/>
</dbReference>
<dbReference type="CDD" id="cd19941">
    <property type="entry name" value="TIL"/>
    <property type="match status" value="5"/>
</dbReference>
<feature type="domain" description="VWFC" evidence="16">
    <location>
        <begin position="3284"/>
        <end position="3361"/>
    </location>
</feature>
<dbReference type="SMART" id="SM00192">
    <property type="entry name" value="LDLa"/>
    <property type="match status" value="1"/>
</dbReference>
<evidence type="ECO:0000256" key="11">
    <source>
        <dbReference type="SAM" id="MobiDB-lite"/>
    </source>
</evidence>
<evidence type="ECO:0000256" key="8">
    <source>
        <dbReference type="ARBA" id="ARBA00023180"/>
    </source>
</evidence>
<comment type="subcellular location">
    <subcellularLocation>
        <location evidence="1">Secreted</location>
        <location evidence="1">Extracellular space</location>
    </subcellularLocation>
</comment>
<keyword evidence="6" id="KW-0722">Serine protease inhibitor</keyword>
<evidence type="ECO:0000256" key="6">
    <source>
        <dbReference type="ARBA" id="ARBA00022900"/>
    </source>
</evidence>
<dbReference type="InterPro" id="IPR000421">
    <property type="entry name" value="FA58C"/>
</dbReference>
<evidence type="ECO:0000313" key="20">
    <source>
        <dbReference type="RefSeq" id="XP_025410667.1"/>
    </source>
</evidence>
<evidence type="ECO:0000256" key="9">
    <source>
        <dbReference type="PROSITE-ProRule" id="PRU00039"/>
    </source>
</evidence>
<feature type="domain" description="VWFD" evidence="17">
    <location>
        <begin position="730"/>
        <end position="914"/>
    </location>
</feature>
<feature type="domain" description="VWFD" evidence="17">
    <location>
        <begin position="380"/>
        <end position="547"/>
    </location>
</feature>
<dbReference type="SUPFAM" id="SSF57603">
    <property type="entry name" value="FnI-like domain"/>
    <property type="match status" value="1"/>
</dbReference>
<keyword evidence="19" id="KW-1185">Reference proteome</keyword>
<keyword evidence="12" id="KW-0732">Signal</keyword>
<proteinExistence type="inferred from homology"/>
<feature type="disulfide bond" evidence="9">
    <location>
        <begin position="3744"/>
        <end position="3796"/>
    </location>
</feature>
<dbReference type="Pfam" id="PF01826">
    <property type="entry name" value="TIL"/>
    <property type="match status" value="3"/>
</dbReference>
<dbReference type="SMART" id="SM00215">
    <property type="entry name" value="VWC_out"/>
    <property type="match status" value="3"/>
</dbReference>
<accession>A0A2S2Q268</accession>
<sequence length="3812" mass="424997">MRILPVLLSVVYLLTTIQDGSSSRGDQVDVSPGSGAAGRIEYTDESLDDAADDEIDPSLFVNDDPKKDSDFQSRFSSYGTKSSKIIFPKTQENVQACTANFTPLENSITVCSKITNNCQVTCVEGYKFSRPITKLMFVCDGARYKIRNSISNATPLCLPICNPVCENGGTCEKPNKCNCPKNYEGPTCRNMVARKFCHGFPNTPMNSKKKCNSESCTINCVEGYQFPDSSNVANVFCRNGIWTPGKAEWLTVPDCVPVCNPPCSNGGNCIGYQKCQCPIDFRGPRCQYLESSCDVSKLNFNGNYKCSDDSEKNTCTLSCPQGSVLEPFKIAEVDYTCLFETGEYEPKHIPQCVFEDKPSNLINVITTVVEVYNIFKSRPESCIRWGFGNYKTFDGKIYSFKSDCTYTLISDIKTNSFHVQARFDRGIISNINIYIVDNLYQIKRNVDDNAVSLINNNKVLPVPNELADIGVEIISGQTVLINLRTANLKIIWKSNGVLRIDAGVELWNSTDGLCGRMDGLPENDLMHSSITSFANKWLERGLNEICETPTTDIINVSKEITEEAIKFCSVVKSDRFKVCRTKDLNTQAYIEACKMDYIQCVTVNGSDCGCNSIAAYAEECFGKEEKASWRDYNLCPYQCPAGKVYSQCLPVVQETCTIAAELKSKNTYCEEGCVCPFGTVLNDGVCIAKEKCPCKMRNTYYQPGDEITKDCNKCTCVGGEWSCTVAKCRAECYAIGDPHYKTFDGMKFNFMGSCSYYLVVLPEFSIESENIPCDGTLSSEYGFEVPSSPGKATCTKTVTIRFGNGTIIKLGQGKTILVNGEVVEKLPINVNGVAYIREHSSFFLQIVITNGIEILWDGETRVYIYASPELEGITTGLCGTYNHNQKDDMFTPEGDVETNVVSFANKWKTKESCANKKLETVIKTSHPCDVNIEYKHLAENYCSNITGKLFSDCHAQVDPTPYYDDCLYDVCSCRPGQFSHCYCQILASYALECTHQNTVVDWRKGVRECGVQCPASQHYEVCGNSCQRTCYDIATINTCKSNCVEGCYCPKGLTLSESGECIPVSECSCYYNGHKYKSGQKRVETTDKEPQICTCKSATWECHSTEKTELAQWKDVSETSCNRKKHLIFTECEPFEPITCRNMHDPPQSTPAVCYPGCVCKKPYVLDSFTKDCVLPSECPCHHGGKSYNNNETFYQGCNTCECNLGKWECTNNECPGICSVWGDSHFQTFDSRFFDFQGACEYVLSKGSFTSFESFVISIEIVPCGSTGATCIKTVTLVVGSGDEIESIELKNKYYPPSTSRIFVKEVGYIVIVDVPDLEIQIYWDKGTRVNLQVGQKWKNHIKGLCGNYNDNQMDDFQTPYGGIPEVSALLFGDSWKLQPHCSQPSELRDACAIHPQRRQWALRQCSILKSSVFKPCHSQVSIDNYIERCIFDTCACDQGGDCECLCTAIAAYAQECSIHGVHIKWRSQDLCPIQCENGTSYDSCIPRCSQNSCDDYTSQKKELCNDKICIEGCAKDHCPFGQVYINSTSQICVPKNKCKIPCKIEGIDHLFNDGDVVIEDNCHSCFCSRNKKVCKGQPCTTTTTTTTTTITTTSTTLKPTSTSTTTSIPILDQNNNKTVERSCSDGWSAWINVNRLNNKGLKKYEYMPTFEDLISVEYNGVEKFNNTVLGICEHDQIDNIQCRPLKSTKGVKNHSEKFDCDLNKGLVCNDKCNDIEIRVHCKCNKDISDQEENLGQITDEDRVINKTRIVCAEGFRWQGCKVMCDQVCHSFESQLKTTSMCVYPQKCIGGCVEENLQSTTCPPGSMWRDNNTCVTKSDCTCFSRNGTQVKPGGVFKEDWCTVCQCINNAYVCDDSSCQQISSTEFFKISTPQPLPSTTEFEEPTTHYKEIINAISTTSSPKYTTSTPEEIISTAKMQSSTADYLSTTKSSIIFTTSLPEETSTAQNIETTTEEIILVPSTLSPPIIFCDSHQIKPITGSLKKSSFNASSWLDNYTTPYSAQLYSDGLNSSWKPSSTNSYEYLQIDLGYPETVYGVELSGNPLTDEYVTSYKILYSLDGISFSHVLYHGQPEIFRGPYTHDRIETQMFVTPIEARYVRILPTTWNQYIAVRVALLGCPAITTTLGYEFYSTIKPTVQPICNDIMGIESGLINNNMVTVSSSTFENFNALNVSLNSETAWVPFTASSNQWIQVDFTEPRIITGVVTKGISSSSKTGEAWIEAFRVMYSSDLINWNKILDSNGAEQVYSANFDGHSSHTVFFDTPIRARYIRIHPEKWYNMPALRLEILGCFEAYVTEEMIVQTTITPPIRQKNCSVCPGITNIECDCSSDTWWNGESCGLRSECPCVLGIMTYQVGTVYDLENCQQCTCTLGGLPDCVPKNCATCPPGEVSITVESSCNCECKPCKNGTKLCPTSNVCLDESLWCNGVQDCPDDEMNCLTTTTTTTTTTPATTTSTTTVPTTTVTEEITTFVPILPPKKRGQGPCPEIKCPEGQIARILNSSPVKSNSIKFARKTRSLEVIDDDPWPSPFNPMTTLAASLKRNHHDPLFSTKGSVVRRKGGINFAIKSGGVKNDNQQPICKQWICEAQVEQFKCKTPSITCDEGYFLQITPNENDICPVYTCVSNTFDESECEIDGRVFKTFDGVTFKYEVCDHIVVRDRVHKKWMIKQIRRCPYIGACQLSLWMEHLNHTIEFFPNMTTTYDGYSYTVNQLQIIGSQTTQFAVKQVQTDYIIFASTLGFNIIWQVNGHVKIKVNAFYTGRIDGLCGFFDNNPKNDKLKRDGLISTTTTDFGNSWADSDTQCEAKICPIHIQKAALEACNVFRSEPLNQCGQHANIEEFVMKCVESICSCSENSVNEFFDCRCKAISGLVTQCYVTNSSVEISDWRILHDCPVSCPAPLVYKECFNKVCEPSCDSLLQNDPCPKLPGLCFPGCYCPDGYIKELGSCIKPSKCRNCVCEGSGTNHYSTFDKVDFTHKENCSRILVKTTKENDSFKPGFSIVETTGKCSNQLFTNGFCVQNLTIVHAAHELRLYYNEDGSKIRASVDGNQVNNMPFTNKWLSITESPGKSVTASIPVLELEIIFMTMNQGFSIKMPSHLYFDKTEGLCGSCNGDSTDDMATPDGNIPINVDEFVKSWKANGTDFEQCETIIAVKEKEEACTIPKPDVDPCLKLMDPKIFGQCHAIVDVNLYLKKCHSILCQGHEGSFCHSLEAYVRECQSFGVCLDWRSPNLCPYSCPKGLLYKACSSGCEETCDNYKSLRSGDTTCKNLPTEMCTCPTGQVFNNSICVNENRCEPCDDENHFVGDTWFTDKCTTCTCTAGSKAVHCEKKQCVQSTFAICQTGFKSVKDEDNSDECCEQYKCIQEEKRSQNCTDIAMPMCAIDQVVKMELTSDGCKRFICECKPRDQCIAKLPDKDVELLPGMINVLNNQGCCPSFQAICAPETCPASKPCPLYYEKIDVNSQTCCPQFKCELPNNTCVFEYEWIASTEGGERRRTENEKTTDLKQVNDRWEDGPCRSCYCDETSTRGTCMKIECAAPPVSSDYVIVARTKYGQCCPSYKKESCIFNSTVYAIGSEWSSFDPCIAMSCKPDSNGEAFLTESVKSCNTECPLGWTYVPSTTGCCGTCVQKYCVMQNKVYADNDTWTYDNCTSFICTKSEFNEFNILPVYHTCPNIGDCPENRIYYDGCCEQCNNTGIGLEKESLSLCAPESLPSNQTVGLVIEESPFHDTCTNAEAIVGFTECRGLCDSYTYFNKKTIKHDSKCECCQPIRFDKLSVNLQCKDGYEYKKTISVPSACSCTACGGESFSIKKSRKL</sequence>
<dbReference type="SMART" id="SM00231">
    <property type="entry name" value="FA58C"/>
    <property type="match status" value="2"/>
</dbReference>
<dbReference type="PROSITE" id="PS01285">
    <property type="entry name" value="FA58C_1"/>
    <property type="match status" value="1"/>
</dbReference>
<dbReference type="GO" id="GO:0005615">
    <property type="term" value="C:extracellular space"/>
    <property type="evidence" value="ECO:0007669"/>
    <property type="project" value="TreeGrafter"/>
</dbReference>
<feature type="disulfide bond" evidence="10">
    <location>
        <begin position="259"/>
        <end position="269"/>
    </location>
</feature>
<evidence type="ECO:0000259" key="14">
    <source>
        <dbReference type="PROSITE" id="PS50022"/>
    </source>
</evidence>
<evidence type="ECO:0000259" key="13">
    <source>
        <dbReference type="PROSITE" id="PS01225"/>
    </source>
</evidence>
<feature type="disulfide bond" evidence="10">
    <location>
        <begin position="179"/>
        <end position="188"/>
    </location>
</feature>
<evidence type="ECO:0000259" key="16">
    <source>
        <dbReference type="PROSITE" id="PS50184"/>
    </source>
</evidence>
<evidence type="ECO:0000256" key="5">
    <source>
        <dbReference type="ARBA" id="ARBA00022737"/>
    </source>
</evidence>
<evidence type="ECO:0000256" key="1">
    <source>
        <dbReference type="ARBA" id="ARBA00004239"/>
    </source>
</evidence>
<dbReference type="Gene3D" id="2.10.25.10">
    <property type="entry name" value="Laminin"/>
    <property type="match status" value="7"/>
</dbReference>
<dbReference type="OrthoDB" id="6262482at2759"/>
<feature type="domain" description="VWFD" evidence="17">
    <location>
        <begin position="2630"/>
        <end position="2803"/>
    </location>
</feature>
<feature type="domain" description="VWFD" evidence="17">
    <location>
        <begin position="1217"/>
        <end position="1384"/>
    </location>
</feature>
<dbReference type="SUPFAM" id="SSF57567">
    <property type="entry name" value="Serine protease inhibitors"/>
    <property type="match status" value="5"/>
</dbReference>
<dbReference type="SMART" id="SM00214">
    <property type="entry name" value="VWC"/>
    <property type="match status" value="8"/>
</dbReference>
<dbReference type="InterPro" id="IPR014853">
    <property type="entry name" value="VWF/SSPO/ZAN-like_Cys-rich_dom"/>
</dbReference>
<evidence type="ECO:0000256" key="7">
    <source>
        <dbReference type="ARBA" id="ARBA00023157"/>
    </source>
</evidence>
<comment type="similarity">
    <text evidence="3">Belongs to the thrombospondin family.</text>
</comment>
<evidence type="ECO:0000256" key="4">
    <source>
        <dbReference type="ARBA" id="ARBA00022690"/>
    </source>
</evidence>
<dbReference type="PANTHER" id="PTHR11339:SF386">
    <property type="entry name" value="HEMOLECTIN, ISOFORM A"/>
    <property type="match status" value="1"/>
</dbReference>
<evidence type="ECO:0000259" key="17">
    <source>
        <dbReference type="PROSITE" id="PS51233"/>
    </source>
</evidence>
<dbReference type="InterPro" id="IPR002919">
    <property type="entry name" value="TIL_dom"/>
</dbReference>
<protein>
    <submittedName>
        <fullName evidence="18 20">Hemocytin</fullName>
    </submittedName>
</protein>
<dbReference type="Pfam" id="PF00094">
    <property type="entry name" value="VWD"/>
    <property type="match status" value="5"/>
</dbReference>
<dbReference type="Pfam" id="PF00754">
    <property type="entry name" value="F5_F8_type_C"/>
    <property type="match status" value="2"/>
</dbReference>
<dbReference type="GO" id="GO:0007399">
    <property type="term" value="P:nervous system development"/>
    <property type="evidence" value="ECO:0007669"/>
    <property type="project" value="UniProtKB-ARBA"/>
</dbReference>
<dbReference type="Pfam" id="PF08742">
    <property type="entry name" value="C8"/>
    <property type="match status" value="5"/>
</dbReference>
<feature type="domain" description="F5/8 type C" evidence="14">
    <location>
        <begin position="1970"/>
        <end position="2118"/>
    </location>
</feature>
<feature type="disulfide bond" evidence="10">
    <location>
        <begin position="277"/>
        <end position="286"/>
    </location>
</feature>
<dbReference type="EMBL" id="GGMS01002586">
    <property type="protein sequence ID" value="MBY71789.1"/>
    <property type="molecule type" value="Transcribed_RNA"/>
</dbReference>
<feature type="disulfide bond" evidence="9">
    <location>
        <begin position="3740"/>
        <end position="3794"/>
    </location>
</feature>
<dbReference type="InterPro" id="IPR036084">
    <property type="entry name" value="Ser_inhib-like_sf"/>
</dbReference>
<dbReference type="InterPro" id="IPR002172">
    <property type="entry name" value="LDrepeatLR_classA_rpt"/>
</dbReference>
<evidence type="ECO:0000259" key="15">
    <source>
        <dbReference type="PROSITE" id="PS50026"/>
    </source>
</evidence>
<comment type="caution">
    <text evidence="10">Lacks conserved residue(s) required for the propagation of feature annotation.</text>
</comment>
<reference evidence="20" key="2">
    <citation type="submission" date="2025-04" db="UniProtKB">
        <authorList>
            <consortium name="RefSeq"/>
        </authorList>
    </citation>
    <scope>IDENTIFICATION</scope>
    <source>
        <tissue evidence="20">Whole body</tissue>
    </source>
</reference>
<dbReference type="CDD" id="cd00057">
    <property type="entry name" value="FA58C"/>
    <property type="match status" value="2"/>
</dbReference>
<dbReference type="InterPro" id="IPR001007">
    <property type="entry name" value="VWF_dom"/>
</dbReference>
<keyword evidence="10" id="KW-0245">EGF-like domain</keyword>
<feature type="domain" description="EGF-like" evidence="15">
    <location>
        <begin position="158"/>
        <end position="189"/>
    </location>
</feature>
<dbReference type="GO" id="GO:0004867">
    <property type="term" value="F:serine-type endopeptidase inhibitor activity"/>
    <property type="evidence" value="ECO:0007669"/>
    <property type="project" value="UniProtKB-KW"/>
</dbReference>
<evidence type="ECO:0000313" key="19">
    <source>
        <dbReference type="Proteomes" id="UP000694846"/>
    </source>
</evidence>
<feature type="domain" description="VWFD" evidence="17">
    <location>
        <begin position="2955"/>
        <end position="3146"/>
    </location>
</feature>
<evidence type="ECO:0000313" key="18">
    <source>
        <dbReference type="EMBL" id="MBY71789.1"/>
    </source>
</evidence>
<feature type="domain" description="CTCK" evidence="13">
    <location>
        <begin position="3704"/>
        <end position="3800"/>
    </location>
</feature>
<dbReference type="PROSITE" id="PS01185">
    <property type="entry name" value="CTCK_1"/>
    <property type="match status" value="1"/>
</dbReference>
<dbReference type="PANTHER" id="PTHR11339">
    <property type="entry name" value="EXTRACELLULAR MATRIX GLYCOPROTEIN RELATED"/>
    <property type="match status" value="1"/>
</dbReference>
<dbReference type="PROSITE" id="PS51233">
    <property type="entry name" value="VWFD"/>
    <property type="match status" value="5"/>
</dbReference>
<evidence type="ECO:0000256" key="10">
    <source>
        <dbReference type="PROSITE-ProRule" id="PRU00076"/>
    </source>
</evidence>
<keyword evidence="8" id="KW-0325">Glycoprotein</keyword>
<dbReference type="Proteomes" id="UP000694846">
    <property type="component" value="Unplaced"/>
</dbReference>
<name>A0A2S2Q268_9HEMI</name>
<dbReference type="SMART" id="SM00181">
    <property type="entry name" value="EGF"/>
    <property type="match status" value="4"/>
</dbReference>
<gene>
    <name evidence="18" type="primary">HMCT</name>
    <name evidence="20" type="synonym">LOC112683726</name>
    <name evidence="18" type="ORF">g.116135</name>
</gene>
<keyword evidence="7 10" id="KW-1015">Disulfide bond</keyword>
<dbReference type="SMART" id="SM00216">
    <property type="entry name" value="VWD"/>
    <property type="match status" value="5"/>
</dbReference>
<dbReference type="PROSITE" id="PS50184">
    <property type="entry name" value="VWFC_2"/>
    <property type="match status" value="1"/>
</dbReference>
<dbReference type="SMART" id="SM00041">
    <property type="entry name" value="CT"/>
    <property type="match status" value="1"/>
</dbReference>
<dbReference type="PROSITE" id="PS50026">
    <property type="entry name" value="EGF_3"/>
    <property type="match status" value="2"/>
</dbReference>
<dbReference type="Pfam" id="PF23244">
    <property type="entry name" value="VWF"/>
    <property type="match status" value="1"/>
</dbReference>
<feature type="region of interest" description="Disordered" evidence="11">
    <location>
        <begin position="20"/>
        <end position="39"/>
    </location>
</feature>
<keyword evidence="5" id="KW-0677">Repeat</keyword>
<dbReference type="InterPro" id="IPR050780">
    <property type="entry name" value="Mucin_vWF_Thrombospondin_sf"/>
</dbReference>
<dbReference type="FunFam" id="2.10.25.10:FF:000055">
    <property type="entry name" value="alpha-tectorin isoform X1"/>
    <property type="match status" value="1"/>
</dbReference>
<dbReference type="InterPro" id="IPR006207">
    <property type="entry name" value="Cys_knot_C"/>
</dbReference>
<dbReference type="GO" id="GO:0031012">
    <property type="term" value="C:extracellular matrix"/>
    <property type="evidence" value="ECO:0007669"/>
    <property type="project" value="TreeGrafter"/>
</dbReference>
<dbReference type="SUPFAM" id="SSF49785">
    <property type="entry name" value="Galactose-binding domain-like"/>
    <property type="match status" value="2"/>
</dbReference>
<evidence type="ECO:0000256" key="2">
    <source>
        <dbReference type="ARBA" id="ARBA00007611"/>
    </source>
</evidence>
<dbReference type="InterPro" id="IPR008979">
    <property type="entry name" value="Galactose-bd-like_sf"/>
</dbReference>
<feature type="domain" description="EGF-like" evidence="15">
    <location>
        <begin position="256"/>
        <end position="287"/>
    </location>
</feature>
<dbReference type="InterPro" id="IPR001846">
    <property type="entry name" value="VWF_type-D"/>
</dbReference>
<feature type="chain" id="PRO_5044578999" evidence="12">
    <location>
        <begin position="23"/>
        <end position="3812"/>
    </location>
</feature>
<dbReference type="InterPro" id="IPR000742">
    <property type="entry name" value="EGF"/>
</dbReference>
<dbReference type="PROSITE" id="PS00022">
    <property type="entry name" value="EGF_1"/>
    <property type="match status" value="2"/>
</dbReference>
<dbReference type="Gene3D" id="2.60.120.260">
    <property type="entry name" value="Galactose-binding domain-like"/>
    <property type="match status" value="2"/>
</dbReference>
<reference evidence="18" key="1">
    <citation type="submission" date="2018-04" db="EMBL/GenBank/DDBJ databases">
        <title>Transcriptome assembly of Sipha flava.</title>
        <authorList>
            <person name="Scully E.D."/>
            <person name="Geib S.M."/>
            <person name="Palmer N.A."/>
            <person name="Koch K."/>
            <person name="Bradshaw J."/>
            <person name="Heng-Moss T."/>
            <person name="Sarath G."/>
        </authorList>
    </citation>
    <scope>NUCLEOTIDE SEQUENCE</scope>
</reference>
<keyword evidence="4" id="KW-0646">Protease inhibitor</keyword>
<feature type="domain" description="F5/8 type C" evidence="14">
    <location>
        <begin position="2141"/>
        <end position="2290"/>
    </location>
</feature>
<evidence type="ECO:0000256" key="3">
    <source>
        <dbReference type="ARBA" id="ARBA00009456"/>
    </source>
</evidence>